<evidence type="ECO:0000313" key="4">
    <source>
        <dbReference type="Proteomes" id="UP001209083"/>
    </source>
</evidence>
<evidence type="ECO:0000313" key="3">
    <source>
        <dbReference type="EMBL" id="WGW10993.1"/>
    </source>
</evidence>
<organism evidence="3 4">
    <name type="scientific">Saxibacter everestensis</name>
    <dbReference type="NCBI Taxonomy" id="2909229"/>
    <lineage>
        <taxon>Bacteria</taxon>
        <taxon>Bacillati</taxon>
        <taxon>Actinomycetota</taxon>
        <taxon>Actinomycetes</taxon>
        <taxon>Micrococcales</taxon>
        <taxon>Brevibacteriaceae</taxon>
        <taxon>Saxibacter</taxon>
    </lineage>
</organism>
<sequence>MSSATSRPGRLGVGIVGAGRVGAVIGNALRAAGHAVVGATATSDASVERVENLLPGVPILDIPTVIERSELVLLTVPDDALPELVEGLATAGCWQQGQLVAHCAGRYGVEVLRPVLGFGAIPLAIHPVMSFTGTSIDVARLSQAVFGVTAAAPVLPVAQALVVEMGAEPIVIAEADRPAYHAAVAHASNHTVTVIAQASEMLEAIGIEDPGQVLAALVRASADNALEKGQAALTGPVSRGDVETVRAHLEALTEHARATGNEELLITYALMSRATTERALAAGMIGQETGRKLLGILGSVPGR</sequence>
<dbReference type="InterPro" id="IPR019665">
    <property type="entry name" value="OxRdtase/DH_put_Rossmann_dom"/>
</dbReference>
<dbReference type="SUPFAM" id="SSF48179">
    <property type="entry name" value="6-phosphogluconate dehydrogenase C-terminal domain-like"/>
    <property type="match status" value="1"/>
</dbReference>
<name>A0ABY8QPU5_9MICO</name>
<feature type="domain" description="Putative oxidoreductase/dehydrogenase Rossmann-like" evidence="1">
    <location>
        <begin position="4"/>
        <end position="127"/>
    </location>
</feature>
<reference evidence="3 4" key="1">
    <citation type="submission" date="2023-05" db="EMBL/GenBank/DDBJ databases">
        <title>Lithophilousrod everest ZFBP1038 complete genpme.</title>
        <authorList>
            <person name="Tian M."/>
        </authorList>
    </citation>
    <scope>NUCLEOTIDE SEQUENCE [LARGE SCALE GENOMIC DNA]</scope>
    <source>
        <strain evidence="3 4">ZFBP1038</strain>
    </source>
</reference>
<keyword evidence="4" id="KW-1185">Reference proteome</keyword>
<protein>
    <submittedName>
        <fullName evidence="3">DUF2520 domain-containing protein</fullName>
    </submittedName>
</protein>
<proteinExistence type="predicted"/>
<dbReference type="SUPFAM" id="SSF51735">
    <property type="entry name" value="NAD(P)-binding Rossmann-fold domains"/>
    <property type="match status" value="1"/>
</dbReference>
<dbReference type="PANTHER" id="PTHR40459:SF1">
    <property type="entry name" value="CONSERVED HYPOTHETICAL ALANINE AND LEUCINE RICH PROTEIN"/>
    <property type="match status" value="1"/>
</dbReference>
<dbReference type="Pfam" id="PF10727">
    <property type="entry name" value="Rossmann-like"/>
    <property type="match status" value="1"/>
</dbReference>
<dbReference type="PANTHER" id="PTHR40459">
    <property type="entry name" value="CONSERVED HYPOTHETICAL ALANINE AND LEUCINE RICH PROTEIN"/>
    <property type="match status" value="1"/>
</dbReference>
<accession>A0ABY8QPU5</accession>
<gene>
    <name evidence="3" type="ORF">LWF01_12880</name>
</gene>
<dbReference type="InterPro" id="IPR018931">
    <property type="entry name" value="DUF2520"/>
</dbReference>
<dbReference type="InterPro" id="IPR037108">
    <property type="entry name" value="TM1727-like_C_sf"/>
</dbReference>
<evidence type="ECO:0000259" key="1">
    <source>
        <dbReference type="Pfam" id="PF10727"/>
    </source>
</evidence>
<dbReference type="EMBL" id="CP090958">
    <property type="protein sequence ID" value="WGW10993.1"/>
    <property type="molecule type" value="Genomic_DNA"/>
</dbReference>
<dbReference type="Gene3D" id="1.10.1040.20">
    <property type="entry name" value="ProC-like, C-terminal domain"/>
    <property type="match status" value="1"/>
</dbReference>
<dbReference type="RefSeq" id="WP_349637774.1">
    <property type="nucleotide sequence ID" value="NZ_CP090958.1"/>
</dbReference>
<dbReference type="Pfam" id="PF10728">
    <property type="entry name" value="DUF2520"/>
    <property type="match status" value="1"/>
</dbReference>
<dbReference type="Proteomes" id="UP001209083">
    <property type="component" value="Chromosome"/>
</dbReference>
<feature type="domain" description="DUF2520" evidence="2">
    <location>
        <begin position="145"/>
        <end position="274"/>
    </location>
</feature>
<dbReference type="InterPro" id="IPR036291">
    <property type="entry name" value="NAD(P)-bd_dom_sf"/>
</dbReference>
<dbReference type="InterPro" id="IPR008927">
    <property type="entry name" value="6-PGluconate_DH-like_C_sf"/>
</dbReference>
<dbReference type="Gene3D" id="3.40.50.720">
    <property type="entry name" value="NAD(P)-binding Rossmann-like Domain"/>
    <property type="match status" value="1"/>
</dbReference>
<evidence type="ECO:0000259" key="2">
    <source>
        <dbReference type="Pfam" id="PF10728"/>
    </source>
</evidence>